<dbReference type="PANTHER" id="PTHR43649:SF29">
    <property type="entry name" value="OSMOPROTECTIVE COMPOUNDS-BINDING PROTEIN GGTB"/>
    <property type="match status" value="1"/>
</dbReference>
<dbReference type="EMBL" id="JAAIFS010000011">
    <property type="protein sequence ID" value="NEV91924.1"/>
    <property type="molecule type" value="Genomic_DNA"/>
</dbReference>
<feature type="chain" id="PRO_5039478679" evidence="3">
    <location>
        <begin position="25"/>
        <end position="425"/>
    </location>
</feature>
<comment type="similarity">
    <text evidence="1">Belongs to the bacterial solute-binding protein 1 family.</text>
</comment>
<evidence type="ECO:0000256" key="2">
    <source>
        <dbReference type="ARBA" id="ARBA00022448"/>
    </source>
</evidence>
<name>A0A6B3R2I6_STRTE</name>
<dbReference type="Gene3D" id="3.40.190.10">
    <property type="entry name" value="Periplasmic binding protein-like II"/>
    <property type="match status" value="2"/>
</dbReference>
<feature type="signal peptide" evidence="3">
    <location>
        <begin position="1"/>
        <end position="24"/>
    </location>
</feature>
<dbReference type="PROSITE" id="PS51257">
    <property type="entry name" value="PROKAR_LIPOPROTEIN"/>
    <property type="match status" value="1"/>
</dbReference>
<protein>
    <submittedName>
        <fullName evidence="4">Extracellular solute-binding protein</fullName>
    </submittedName>
</protein>
<proteinExistence type="inferred from homology"/>
<organism evidence="4">
    <name type="scientific">Streptomyces tendae</name>
    <dbReference type="NCBI Taxonomy" id="1932"/>
    <lineage>
        <taxon>Bacteria</taxon>
        <taxon>Bacillati</taxon>
        <taxon>Actinomycetota</taxon>
        <taxon>Actinomycetes</taxon>
        <taxon>Kitasatosporales</taxon>
        <taxon>Streptomycetaceae</taxon>
        <taxon>Streptomyces</taxon>
    </lineage>
</organism>
<reference evidence="4" key="1">
    <citation type="journal article" date="2020" name="Microorganisms">
        <title>Isolation, Genomic and Metabolomic Characterization of Streptomyces tendae VITAKN with Quorum Sensing Inhibitory Activity from Southern India.</title>
        <authorList>
            <person name="Ishaque N.M."/>
            <person name="Burgsdorf I."/>
            <person name="Limlingan Malit J.J."/>
            <person name="Saha S."/>
            <person name="Teta R."/>
            <person name="Ewe D."/>
            <person name="Kannabiran K."/>
            <person name="Hrouzek P."/>
            <person name="Steindler L."/>
            <person name="Costantino V."/>
            <person name="Saurav K."/>
        </authorList>
    </citation>
    <scope>NUCLEOTIDE SEQUENCE</scope>
    <source>
        <strain evidence="4">VITAKN</strain>
    </source>
</reference>
<dbReference type="InterPro" id="IPR006059">
    <property type="entry name" value="SBP"/>
</dbReference>
<dbReference type="InterPro" id="IPR050490">
    <property type="entry name" value="Bact_solute-bd_prot1"/>
</dbReference>
<dbReference type="SUPFAM" id="SSF53850">
    <property type="entry name" value="Periplasmic binding protein-like II"/>
    <property type="match status" value="1"/>
</dbReference>
<dbReference type="RefSeq" id="WP_164460912.1">
    <property type="nucleotide sequence ID" value="NZ_JAAIFS010000011.1"/>
</dbReference>
<evidence type="ECO:0000313" key="4">
    <source>
        <dbReference type="EMBL" id="NEV91924.1"/>
    </source>
</evidence>
<dbReference type="Pfam" id="PF01547">
    <property type="entry name" value="SBP_bac_1"/>
    <property type="match status" value="1"/>
</dbReference>
<keyword evidence="3" id="KW-0732">Signal</keyword>
<accession>A0A6B3R2I6</accession>
<dbReference type="AlphaFoldDB" id="A0A6B3R2I6"/>
<keyword evidence="2" id="KW-0813">Transport</keyword>
<evidence type="ECO:0000256" key="1">
    <source>
        <dbReference type="ARBA" id="ARBA00008520"/>
    </source>
</evidence>
<comment type="caution">
    <text evidence="4">The sequence shown here is derived from an EMBL/GenBank/DDBJ whole genome shotgun (WGS) entry which is preliminary data.</text>
</comment>
<dbReference type="PANTHER" id="PTHR43649">
    <property type="entry name" value="ARABINOSE-BINDING PROTEIN-RELATED"/>
    <property type="match status" value="1"/>
</dbReference>
<gene>
    <name evidence="4" type="ORF">GUR47_35405</name>
</gene>
<evidence type="ECO:0000256" key="3">
    <source>
        <dbReference type="SAM" id="SignalP"/>
    </source>
</evidence>
<sequence length="425" mass="45791">MARKRSINAAVGILLGLALTTACSGSGGFEADSAADPDSGATGTVRMLVNVTPNLTKGYWRELVAPFEKANPGIKVQIDSPTAADGSVDSTLQQLLAAGNAPDVVEGSHNDKVLPYLRDLSDLSWAADAPMADAQRLDGQLYDVAIGQQVQSLVFYNKKAFEKAGIAKPPTTMRELTAAMRKLKSAGYLPMQTAGEWVTQAQVMMLFAPTVTTGEPDWFKQASDGRRSLTTDLGPAMNLYKDWLDKGYLDKQALGTKYPEAETEFLSGKAAMYPMGCWFVAAEAQAKKDFEVGVFPSPQLNDPSAPRLSVTPGANYRIFKAGKHQKASEKLVQFLTTDRAAVAGQLKQDSSFRTGYPYKLSPLADEVQALLDKSTSHQAIVGSGEYQMPAGFETEQNKQVQSLYTGGDAADGLKNVDTWLKAHTK</sequence>